<keyword evidence="2" id="KW-1185">Reference proteome</keyword>
<organism evidence="1 2">
    <name type="scientific">Brassica carinata</name>
    <name type="common">Ethiopian mustard</name>
    <name type="synonym">Abyssinian cabbage</name>
    <dbReference type="NCBI Taxonomy" id="52824"/>
    <lineage>
        <taxon>Eukaryota</taxon>
        <taxon>Viridiplantae</taxon>
        <taxon>Streptophyta</taxon>
        <taxon>Embryophyta</taxon>
        <taxon>Tracheophyta</taxon>
        <taxon>Spermatophyta</taxon>
        <taxon>Magnoliopsida</taxon>
        <taxon>eudicotyledons</taxon>
        <taxon>Gunneridae</taxon>
        <taxon>Pentapetalae</taxon>
        <taxon>rosids</taxon>
        <taxon>malvids</taxon>
        <taxon>Brassicales</taxon>
        <taxon>Brassicaceae</taxon>
        <taxon>Brassiceae</taxon>
        <taxon>Brassica</taxon>
    </lineage>
</organism>
<dbReference type="AlphaFoldDB" id="A0A8X7RIP0"/>
<reference evidence="1 2" key="1">
    <citation type="submission" date="2020-02" db="EMBL/GenBank/DDBJ databases">
        <authorList>
            <person name="Ma Q."/>
            <person name="Huang Y."/>
            <person name="Song X."/>
            <person name="Pei D."/>
        </authorList>
    </citation>
    <scope>NUCLEOTIDE SEQUENCE [LARGE SCALE GENOMIC DNA]</scope>
    <source>
        <strain evidence="1">Sxm20200214</strain>
        <tissue evidence="1">Leaf</tissue>
    </source>
</reference>
<evidence type="ECO:0000313" key="2">
    <source>
        <dbReference type="Proteomes" id="UP000886595"/>
    </source>
</evidence>
<dbReference type="Proteomes" id="UP000886595">
    <property type="component" value="Unassembled WGS sequence"/>
</dbReference>
<evidence type="ECO:0000313" key="1">
    <source>
        <dbReference type="EMBL" id="KAG2289883.1"/>
    </source>
</evidence>
<dbReference type="EMBL" id="JAAMPC010000010">
    <property type="protein sequence ID" value="KAG2289883.1"/>
    <property type="molecule type" value="Genomic_DNA"/>
</dbReference>
<name>A0A8X7RIP0_BRACI</name>
<gene>
    <name evidence="1" type="ORF">Bca52824_049487</name>
</gene>
<accession>A0A8X7RIP0</accession>
<protein>
    <submittedName>
        <fullName evidence="1">Uncharacterized protein</fullName>
    </submittedName>
</protein>
<comment type="caution">
    <text evidence="1">The sequence shown here is derived from an EMBL/GenBank/DDBJ whole genome shotgun (WGS) entry which is preliminary data.</text>
</comment>
<proteinExistence type="predicted"/>
<sequence length="61" mass="6765">MISSAREIYSEAKPKMFHRVSRNPSFRRKKGEAAKARTNPGLVVISRFGVAGFVNSNVAIE</sequence>